<gene>
    <name evidence="1" type="ORF">LSO60_09485</name>
</gene>
<evidence type="ECO:0000313" key="2">
    <source>
        <dbReference type="Proteomes" id="UP001164064"/>
    </source>
</evidence>
<sequence length="74" mass="8469">MSRTAKEIVDQTHALAETFYKELGYVHERGKHGNLYESEHPTEQCMWRLACMAQIELTNTDPEDALTELEDEGG</sequence>
<accession>A0AA46S3M9</accession>
<organism evidence="1 2">
    <name type="scientific">Acinetobacter ursingii</name>
    <dbReference type="NCBI Taxonomy" id="108980"/>
    <lineage>
        <taxon>Bacteria</taxon>
        <taxon>Pseudomonadati</taxon>
        <taxon>Pseudomonadota</taxon>
        <taxon>Gammaproteobacteria</taxon>
        <taxon>Moraxellales</taxon>
        <taxon>Moraxellaceae</taxon>
        <taxon>Acinetobacter</taxon>
    </lineage>
</organism>
<dbReference type="Proteomes" id="UP001164064">
    <property type="component" value="Chromosome"/>
</dbReference>
<dbReference type="RefSeq" id="WP_263512068.1">
    <property type="nucleotide sequence ID" value="NZ_CP089051.1"/>
</dbReference>
<proteinExistence type="predicted"/>
<protein>
    <submittedName>
        <fullName evidence="1">Uncharacterized protein</fullName>
    </submittedName>
</protein>
<dbReference type="AlphaFoldDB" id="A0AA46S3M9"/>
<reference evidence="1" key="1">
    <citation type="journal article" date="2022" name="J Glob Antimicrob Resist">
        <title>Comparative analysis of IMP-4- and OXA-58-containing plasmids of three carbapenemase-producing Acinetobacter ursingii strains in the Netherlands.</title>
        <authorList>
            <person name="Hendrickx A.P.A."/>
            <person name="Schade R.P."/>
            <person name="Landman F."/>
            <person name="Bosch T."/>
            <person name="Schouls L.M."/>
            <person name="van Dijk K."/>
        </authorList>
    </citation>
    <scope>NUCLEOTIDE SEQUENCE</scope>
    <source>
        <strain evidence="1">RIVM_C010559</strain>
    </source>
</reference>
<dbReference type="EMBL" id="CP089051">
    <property type="protein sequence ID" value="UYF70528.1"/>
    <property type="molecule type" value="Genomic_DNA"/>
</dbReference>
<evidence type="ECO:0000313" key="1">
    <source>
        <dbReference type="EMBL" id="UYF70528.1"/>
    </source>
</evidence>
<name>A0AA46S3M9_9GAMM</name>